<proteinExistence type="predicted"/>
<reference evidence="1" key="1">
    <citation type="submission" date="2012-09" db="EMBL/GenBank/DDBJ databases">
        <authorList>
            <person name="Martin A.A."/>
        </authorList>
    </citation>
    <scope>NUCLEOTIDE SEQUENCE</scope>
</reference>
<organism evidence="1 2">
    <name type="scientific">Angiostrongylus cantonensis</name>
    <name type="common">Rat lungworm</name>
    <dbReference type="NCBI Taxonomy" id="6313"/>
    <lineage>
        <taxon>Eukaryota</taxon>
        <taxon>Metazoa</taxon>
        <taxon>Ecdysozoa</taxon>
        <taxon>Nematoda</taxon>
        <taxon>Chromadorea</taxon>
        <taxon>Rhabditida</taxon>
        <taxon>Rhabditina</taxon>
        <taxon>Rhabditomorpha</taxon>
        <taxon>Strongyloidea</taxon>
        <taxon>Metastrongylidae</taxon>
        <taxon>Angiostrongylus</taxon>
    </lineage>
</organism>
<protein>
    <submittedName>
        <fullName evidence="2">Uncharacterized protein</fullName>
    </submittedName>
</protein>
<evidence type="ECO:0000313" key="1">
    <source>
        <dbReference type="Proteomes" id="UP000035642"/>
    </source>
</evidence>
<dbReference type="AlphaFoldDB" id="A0A0K0CUI7"/>
<dbReference type="STRING" id="6313.A0A0K0CUI7"/>
<dbReference type="InterPro" id="IPR046342">
    <property type="entry name" value="CBS_dom_sf"/>
</dbReference>
<dbReference type="WBParaSite" id="ACAC_0000088801-mRNA-1">
    <property type="protein sequence ID" value="ACAC_0000088801-mRNA-1"/>
    <property type="gene ID" value="ACAC_0000088801"/>
</dbReference>
<dbReference type="Proteomes" id="UP000035642">
    <property type="component" value="Unassembled WGS sequence"/>
</dbReference>
<reference evidence="2" key="2">
    <citation type="submission" date="2017-02" db="UniProtKB">
        <authorList>
            <consortium name="WormBaseParasite"/>
        </authorList>
    </citation>
    <scope>IDENTIFICATION</scope>
</reference>
<dbReference type="Gene3D" id="3.10.580.10">
    <property type="entry name" value="CBS-domain"/>
    <property type="match status" value="1"/>
</dbReference>
<sequence length="205" mass="22525">MILLGSVARKYLCYLLSRHLGPEPGILPQKRRSRTASELLNTIGQFRRGSNFNFYAPNNGALTQTILTDRNISGNTLLAHSPLHDDQGDRGPLAPLLYSQTETHDVPVYTLAQRVQILASKIDLDDVAIDPAPFQLVKGTSLYKLREALSNIYSRGAVPIRPRAKKISTYRVAHTSKSVVEEDENVTPQVSATMPVNNTSTGNAS</sequence>
<keyword evidence="1" id="KW-1185">Reference proteome</keyword>
<name>A0A0K0CUI7_ANGCA</name>
<accession>A0A0K0CUI7</accession>
<evidence type="ECO:0000313" key="2">
    <source>
        <dbReference type="WBParaSite" id="ACAC_0000088801-mRNA-1"/>
    </source>
</evidence>